<reference evidence="9" key="3">
    <citation type="submission" date="2020-05" db="EMBL/GenBank/DDBJ databases">
        <title>Electrophorus electricus (electric eel) genome, fEleEle1, primary haplotype.</title>
        <authorList>
            <person name="Myers G."/>
            <person name="Meyer A."/>
            <person name="Fedrigo O."/>
            <person name="Formenti G."/>
            <person name="Rhie A."/>
            <person name="Tracey A."/>
            <person name="Sims Y."/>
            <person name="Jarvis E.D."/>
        </authorList>
    </citation>
    <scope>NUCLEOTIDE SEQUENCE [LARGE SCALE GENOMIC DNA]</scope>
</reference>
<dbReference type="PANTHER" id="PTHR12198">
    <property type="entry name" value="HOMEOBOX PROTEIN PROSPERO/PROX-1/CEH-26"/>
    <property type="match status" value="1"/>
</dbReference>
<dbReference type="GO" id="GO:0000981">
    <property type="term" value="F:DNA-binding transcription factor activity, RNA polymerase II-specific"/>
    <property type="evidence" value="ECO:0007669"/>
    <property type="project" value="TreeGrafter"/>
</dbReference>
<dbReference type="GeneTree" id="ENSGT00940000154790"/>
<dbReference type="InterPro" id="IPR037131">
    <property type="entry name" value="Homeo_prospero_dom_sf"/>
</dbReference>
<gene>
    <name evidence="9" type="primary">PROX2</name>
</gene>
<proteinExistence type="predicted"/>
<keyword evidence="5" id="KW-0804">Transcription</keyword>
<reference evidence="9" key="4">
    <citation type="submission" date="2025-08" db="UniProtKB">
        <authorList>
            <consortium name="Ensembl"/>
        </authorList>
    </citation>
    <scope>IDENTIFICATION</scope>
</reference>
<dbReference type="GO" id="GO:0001945">
    <property type="term" value="P:lymph vessel development"/>
    <property type="evidence" value="ECO:0007669"/>
    <property type="project" value="UniProtKB-ARBA"/>
</dbReference>
<dbReference type="GO" id="GO:0031016">
    <property type="term" value="P:pancreas development"/>
    <property type="evidence" value="ECO:0007669"/>
    <property type="project" value="UniProtKB-ARBA"/>
</dbReference>
<dbReference type="FunFam" id="1.10.10.500:FF:000001">
    <property type="entry name" value="Prospero homeobox protein 1"/>
    <property type="match status" value="1"/>
</dbReference>
<evidence type="ECO:0000256" key="4">
    <source>
        <dbReference type="ARBA" id="ARBA00023155"/>
    </source>
</evidence>
<keyword evidence="4" id="KW-0371">Homeobox</keyword>
<evidence type="ECO:0000256" key="3">
    <source>
        <dbReference type="ARBA" id="ARBA00023125"/>
    </source>
</evidence>
<dbReference type="GO" id="GO:0000978">
    <property type="term" value="F:RNA polymerase II cis-regulatory region sequence-specific DNA binding"/>
    <property type="evidence" value="ECO:0007669"/>
    <property type="project" value="TreeGrafter"/>
</dbReference>
<dbReference type="SUPFAM" id="SSF46689">
    <property type="entry name" value="Homeodomain-like"/>
    <property type="match status" value="1"/>
</dbReference>
<dbReference type="GO" id="GO:0070365">
    <property type="term" value="P:hepatocyte differentiation"/>
    <property type="evidence" value="ECO:0007669"/>
    <property type="project" value="UniProtKB-ARBA"/>
</dbReference>
<dbReference type="AlphaFoldDB" id="A0A4W4H5X3"/>
<keyword evidence="10" id="KW-1185">Reference proteome</keyword>
<evidence type="ECO:0000313" key="9">
    <source>
        <dbReference type="Ensembl" id="ENSEEEP00000044119.2"/>
    </source>
</evidence>
<dbReference type="Gene3D" id="1.10.10.500">
    <property type="entry name" value="Homeo-prospero domain"/>
    <property type="match status" value="1"/>
</dbReference>
<dbReference type="GO" id="GO:0005737">
    <property type="term" value="C:cytoplasm"/>
    <property type="evidence" value="ECO:0007669"/>
    <property type="project" value="UniProtKB-ARBA"/>
</dbReference>
<dbReference type="Ensembl" id="ENSEEET00000044621.2">
    <property type="protein sequence ID" value="ENSEEEP00000044119.2"/>
    <property type="gene ID" value="ENSEEEG00000020846.2"/>
</dbReference>
<feature type="compositionally biased region" description="Low complexity" evidence="7">
    <location>
        <begin position="74"/>
        <end position="86"/>
    </location>
</feature>
<dbReference type="PROSITE" id="PS51818">
    <property type="entry name" value="HOMEO_PROSPERO"/>
    <property type="match status" value="1"/>
</dbReference>
<feature type="region of interest" description="Disordered" evidence="7">
    <location>
        <begin position="51"/>
        <end position="171"/>
    </location>
</feature>
<dbReference type="GO" id="GO:0070309">
    <property type="term" value="P:lens fiber cell morphogenesis"/>
    <property type="evidence" value="ECO:0007669"/>
    <property type="project" value="UniProtKB-ARBA"/>
</dbReference>
<evidence type="ECO:0000259" key="8">
    <source>
        <dbReference type="PROSITE" id="PS51818"/>
    </source>
</evidence>
<name>A0A4W4H5X3_ELEEL</name>
<protein>
    <recommendedName>
        <fullName evidence="8">Prospero domain-containing protein</fullName>
    </recommendedName>
</protein>
<dbReference type="GO" id="GO:0060042">
    <property type="term" value="P:retina morphogenesis in camera-type eye"/>
    <property type="evidence" value="ECO:0007669"/>
    <property type="project" value="UniProtKB-ARBA"/>
</dbReference>
<feature type="compositionally biased region" description="Basic and acidic residues" evidence="7">
    <location>
        <begin position="117"/>
        <end position="140"/>
    </location>
</feature>
<evidence type="ECO:0000313" key="10">
    <source>
        <dbReference type="Proteomes" id="UP000314983"/>
    </source>
</evidence>
<dbReference type="Pfam" id="PF05044">
    <property type="entry name" value="HPD"/>
    <property type="match status" value="1"/>
</dbReference>
<evidence type="ECO:0000256" key="5">
    <source>
        <dbReference type="ARBA" id="ARBA00023163"/>
    </source>
</evidence>
<reference evidence="10" key="2">
    <citation type="journal article" date="2017" name="Sci. Adv.">
        <title>A tail of two voltages: Proteomic comparison of the three electric organs of the electric eel.</title>
        <authorList>
            <person name="Traeger L.L."/>
            <person name="Sabat G."/>
            <person name="Barrett-Wilt G.A."/>
            <person name="Wells G.B."/>
            <person name="Sussman M.R."/>
        </authorList>
    </citation>
    <scope>NUCLEOTIDE SEQUENCE [LARGE SCALE GENOMIC DNA]</scope>
</reference>
<feature type="compositionally biased region" description="Polar residues" evidence="7">
    <location>
        <begin position="157"/>
        <end position="167"/>
    </location>
</feature>
<dbReference type="GO" id="GO:0048598">
    <property type="term" value="P:embryonic morphogenesis"/>
    <property type="evidence" value="ECO:0007669"/>
    <property type="project" value="UniProtKB-ARBA"/>
</dbReference>
<dbReference type="GO" id="GO:0048646">
    <property type="term" value="P:anatomical structure formation involved in morphogenesis"/>
    <property type="evidence" value="ECO:0007669"/>
    <property type="project" value="UniProtKB-ARBA"/>
</dbReference>
<accession>A0A4W4H5X3</accession>
<organism evidence="9 10">
    <name type="scientific">Electrophorus electricus</name>
    <name type="common">Electric eel</name>
    <name type="synonym">Gymnotus electricus</name>
    <dbReference type="NCBI Taxonomy" id="8005"/>
    <lineage>
        <taxon>Eukaryota</taxon>
        <taxon>Metazoa</taxon>
        <taxon>Chordata</taxon>
        <taxon>Craniata</taxon>
        <taxon>Vertebrata</taxon>
        <taxon>Euteleostomi</taxon>
        <taxon>Actinopterygii</taxon>
        <taxon>Neopterygii</taxon>
        <taxon>Teleostei</taxon>
        <taxon>Ostariophysi</taxon>
        <taxon>Gymnotiformes</taxon>
        <taxon>Gymnotoidei</taxon>
        <taxon>Gymnotidae</taxon>
        <taxon>Electrophorus</taxon>
    </lineage>
</organism>
<dbReference type="GO" id="GO:0035295">
    <property type="term" value="P:tube development"/>
    <property type="evidence" value="ECO:0007669"/>
    <property type="project" value="UniProtKB-ARBA"/>
</dbReference>
<evidence type="ECO:0000256" key="7">
    <source>
        <dbReference type="SAM" id="MobiDB-lite"/>
    </source>
</evidence>
<dbReference type="InterPro" id="IPR009057">
    <property type="entry name" value="Homeodomain-like_sf"/>
</dbReference>
<dbReference type="InterPro" id="IPR023082">
    <property type="entry name" value="Homeo_prospero_dom"/>
</dbReference>
<keyword evidence="2" id="KW-0805">Transcription regulation</keyword>
<dbReference type="Proteomes" id="UP000314983">
    <property type="component" value="Chromosome 13"/>
</dbReference>
<reference evidence="9" key="5">
    <citation type="submission" date="2025-09" db="UniProtKB">
        <authorList>
            <consortium name="Ensembl"/>
        </authorList>
    </citation>
    <scope>IDENTIFICATION</scope>
</reference>
<dbReference type="GO" id="GO:0007417">
    <property type="term" value="P:central nervous system development"/>
    <property type="evidence" value="ECO:0007669"/>
    <property type="project" value="UniProtKB-ARBA"/>
</dbReference>
<evidence type="ECO:0000256" key="6">
    <source>
        <dbReference type="ARBA" id="ARBA00023242"/>
    </source>
</evidence>
<feature type="domain" description="Prospero" evidence="8">
    <location>
        <begin position="462"/>
        <end position="616"/>
    </location>
</feature>
<comment type="subcellular location">
    <subcellularLocation>
        <location evidence="1">Nucleus</location>
    </subcellularLocation>
</comment>
<keyword evidence="6" id="KW-0539">Nucleus</keyword>
<evidence type="ECO:0000256" key="2">
    <source>
        <dbReference type="ARBA" id="ARBA00023015"/>
    </source>
</evidence>
<evidence type="ECO:0000256" key="1">
    <source>
        <dbReference type="ARBA" id="ARBA00004123"/>
    </source>
</evidence>
<dbReference type="InterPro" id="IPR039350">
    <property type="entry name" value="Prospero_homeodomain"/>
</dbReference>
<dbReference type="OMA" id="FGALPCM"/>
<sequence length="616" mass="70072">MYEEPLSSYHNGSLISHLLRKTIYSKWPPLNNSHLYLGPMSVLGAGTVNSGSSMAESALEDRSNMSSKDSLGESVSPGGPHSGGVSTEPDHPLSKHHQAKRARVENIIRGMAGSPSDRPHGEAESVEGDVSRYGRESYKENKRKQKLPQHQEHSHSMAMSPNSSTNLSKDEECQKLREQLQSMQRLLHQLQEKFLQMYDHSETENGETEEEDVQQDIHEPWLDWSTKPISQMHNYTGRVKEDSRYLSSETGQKELQEMLKCELSQAVGKSVDMVFRKLSAGLQKQLPQSRFCLTCAPELHDSEDVQKLRPLEHYESTPAHSPEHQTEALSLVVQKPALNQLGSVSQPVKRPYPLHQSPFQFSYSAPLHDSQILEHLLKYGPHGNFGMIPCLPASLDRTSPDSMDISWESMAMRPKVSSSHLGQHHRAGAMRQVTVDGLHLPHIKMECGDLQSMAERNTFMSLKGLTPNHLKKAKLMFFYTRYPSSNVLKTFFPDVKFNRCITSQLIKWFSNFREFYYIQIEKFARQAIVDGVSDVKEMSVTRDSELFRALNMHYNKANDFQVPDRFLEVAEITLHEFYSAISLNKDSDPSWKKAIYKVICKLDSDVPDDFKSSSYL</sequence>
<reference evidence="10" key="1">
    <citation type="journal article" date="2014" name="Science">
        <title>Nonhuman genetics. Genomic basis for the convergent evolution of electric organs.</title>
        <authorList>
            <person name="Gallant J.R."/>
            <person name="Traeger L.L."/>
            <person name="Volkening J.D."/>
            <person name="Moffett H."/>
            <person name="Chen P.H."/>
            <person name="Novina C.D."/>
            <person name="Phillips G.N.Jr."/>
            <person name="Anand R."/>
            <person name="Wells G.B."/>
            <person name="Pinch M."/>
            <person name="Guth R."/>
            <person name="Unguez G.A."/>
            <person name="Albert J.S."/>
            <person name="Zakon H.H."/>
            <person name="Samanta M.P."/>
            <person name="Sussman M.R."/>
        </authorList>
    </citation>
    <scope>NUCLEOTIDE SEQUENCE [LARGE SCALE GENOMIC DNA]</scope>
</reference>
<dbReference type="PANTHER" id="PTHR12198:SF9">
    <property type="entry name" value="PROSPERO HOMEOBOX PROTEIN 2"/>
    <property type="match status" value="1"/>
</dbReference>
<dbReference type="GO" id="GO:0005634">
    <property type="term" value="C:nucleus"/>
    <property type="evidence" value="ECO:0007669"/>
    <property type="project" value="UniProtKB-SubCell"/>
</dbReference>
<keyword evidence="3" id="KW-0238">DNA-binding</keyword>